<keyword evidence="4" id="KW-0804">Transcription</keyword>
<evidence type="ECO:0000313" key="10">
    <source>
        <dbReference type="RefSeq" id="XP_065675437.1"/>
    </source>
</evidence>
<dbReference type="SUPFAM" id="SSF47370">
    <property type="entry name" value="Bromodomain"/>
    <property type="match status" value="1"/>
</dbReference>
<dbReference type="InterPro" id="IPR001487">
    <property type="entry name" value="Bromodomain"/>
</dbReference>
<feature type="compositionally biased region" description="Basic residues" evidence="7">
    <location>
        <begin position="60"/>
        <end position="72"/>
    </location>
</feature>
<gene>
    <name evidence="10" type="primary">LOC136072008</name>
</gene>
<evidence type="ECO:0000313" key="9">
    <source>
        <dbReference type="Proteomes" id="UP001652625"/>
    </source>
</evidence>
<evidence type="ECO:0000256" key="1">
    <source>
        <dbReference type="ARBA" id="ARBA00004123"/>
    </source>
</evidence>
<keyword evidence="2" id="KW-0805">Transcription regulation</keyword>
<dbReference type="RefSeq" id="XP_065675437.1">
    <property type="nucleotide sequence ID" value="XM_065819365.1"/>
</dbReference>
<dbReference type="PROSITE" id="PS50014">
    <property type="entry name" value="BROMODOMAIN_2"/>
    <property type="match status" value="1"/>
</dbReference>
<evidence type="ECO:0000259" key="8">
    <source>
        <dbReference type="PROSITE" id="PS50014"/>
    </source>
</evidence>
<feature type="compositionally biased region" description="Basic and acidic residues" evidence="7">
    <location>
        <begin position="73"/>
        <end position="86"/>
    </location>
</feature>
<evidence type="ECO:0000256" key="7">
    <source>
        <dbReference type="SAM" id="MobiDB-lite"/>
    </source>
</evidence>
<sequence length="611" mass="69593">MGKGKKIRESNEEVEEKPLPRLVLKVDQEKKLKDPIKEHDLYQKSKRFKEGSTLSESEHTHHKKKRKKHKRARNEESERKQKKQVDTENVDLEPVMKKIHIKFSKEEEKLQKEAEVSPLNNVKVSPLCLCLENLHRNLQRKDIYGIFTNPVTDLIAPGYSKIIRQPMDFQTMALKIERSEYASIESFKDDYIIMCNNAMRYNGSDTIYYKSAEKMLAIGLKMMSKKKLRKLQRLIGKPISDSEDELILVDESSDINIDSYSPERLQNKKKDFEKIKRERDSIKHQNFVNSILHASKIAAKKLYNKYPRQKYGYLMKDSQGNTSLNILNPDTTEDNKTAPVTLGKITGKLTTGITLDQAFFKDEKKSRNIPVTYLLYGPYGSFGPTYDSSLSNMKKEESDLLMQAYGTEEGVEYAKSLLDFCKGNSFLMEYADRLLNTVTDGEHTRLIKQTEPNSLLGTVETKDEAKKLDMDSLLSLNGLGIDVSFLNKISSEKSNSVEKSILVKNPLQKSDQKSNMAPQQLLSNNVELLQNLNKAQNERFSARTLQNVDDIEQNIANSLVDNLKDLVGRVAPKDVVASQSIRKAIGNTAYPLISEMDNEAASAISAIEDLT</sequence>
<dbReference type="Gene3D" id="1.20.920.10">
    <property type="entry name" value="Bromodomain-like"/>
    <property type="match status" value="1"/>
</dbReference>
<dbReference type="PANTHER" id="PTHR22881:SF27">
    <property type="entry name" value="BROMODOMAIN CONTAINING 7_9"/>
    <property type="match status" value="1"/>
</dbReference>
<evidence type="ECO:0000256" key="2">
    <source>
        <dbReference type="ARBA" id="ARBA00023015"/>
    </source>
</evidence>
<evidence type="ECO:0000256" key="6">
    <source>
        <dbReference type="PROSITE-ProRule" id="PRU00035"/>
    </source>
</evidence>
<dbReference type="Proteomes" id="UP001652625">
    <property type="component" value="Chromosome 15"/>
</dbReference>
<dbReference type="Pfam" id="PF12024">
    <property type="entry name" value="DUF3512"/>
    <property type="match status" value="1"/>
</dbReference>
<evidence type="ECO:0000256" key="3">
    <source>
        <dbReference type="ARBA" id="ARBA00023117"/>
    </source>
</evidence>
<evidence type="ECO:0000256" key="5">
    <source>
        <dbReference type="ARBA" id="ARBA00023242"/>
    </source>
</evidence>
<evidence type="ECO:0000256" key="4">
    <source>
        <dbReference type="ARBA" id="ARBA00023163"/>
    </source>
</evidence>
<dbReference type="PRINTS" id="PR00503">
    <property type="entry name" value="BROMODOMAIN"/>
</dbReference>
<dbReference type="PANTHER" id="PTHR22881">
    <property type="entry name" value="BROMODOMAIN CONTAINING PROTEIN"/>
    <property type="match status" value="1"/>
</dbReference>
<feature type="domain" description="Bromo" evidence="8">
    <location>
        <begin position="139"/>
        <end position="209"/>
    </location>
</feature>
<dbReference type="InterPro" id="IPR036427">
    <property type="entry name" value="Bromodomain-like_sf"/>
</dbReference>
<dbReference type="GeneID" id="136072008"/>
<comment type="subcellular location">
    <subcellularLocation>
        <location evidence="1">Nucleus</location>
    </subcellularLocation>
</comment>
<reference evidence="10" key="1">
    <citation type="submission" date="2025-08" db="UniProtKB">
        <authorList>
            <consortium name="RefSeq"/>
        </authorList>
    </citation>
    <scope>IDENTIFICATION</scope>
</reference>
<dbReference type="Pfam" id="PF00439">
    <property type="entry name" value="Bromodomain"/>
    <property type="match status" value="1"/>
</dbReference>
<proteinExistence type="predicted"/>
<feature type="compositionally biased region" description="Basic and acidic residues" evidence="7">
    <location>
        <begin position="7"/>
        <end position="43"/>
    </location>
</feature>
<accession>A0ABM4DLK7</accession>
<protein>
    <submittedName>
        <fullName evidence="10">Bromodomain-containing protein 7-like</fullName>
    </submittedName>
</protein>
<keyword evidence="5" id="KW-0539">Nucleus</keyword>
<dbReference type="SMART" id="SM00297">
    <property type="entry name" value="BROMO"/>
    <property type="match status" value="1"/>
</dbReference>
<organism evidence="9 10">
    <name type="scientific">Hydra vulgaris</name>
    <name type="common">Hydra</name>
    <name type="synonym">Hydra attenuata</name>
    <dbReference type="NCBI Taxonomy" id="6087"/>
    <lineage>
        <taxon>Eukaryota</taxon>
        <taxon>Metazoa</taxon>
        <taxon>Cnidaria</taxon>
        <taxon>Hydrozoa</taxon>
        <taxon>Hydroidolina</taxon>
        <taxon>Anthoathecata</taxon>
        <taxon>Aplanulata</taxon>
        <taxon>Hydridae</taxon>
        <taxon>Hydra</taxon>
    </lineage>
</organism>
<keyword evidence="3 6" id="KW-0103">Bromodomain</keyword>
<dbReference type="InterPro" id="IPR051831">
    <property type="entry name" value="Bromodomain_contain_prot"/>
</dbReference>
<dbReference type="InterPro" id="IPR021900">
    <property type="entry name" value="DUF3512"/>
</dbReference>
<name>A0ABM4DLK7_HYDVU</name>
<keyword evidence="9" id="KW-1185">Reference proteome</keyword>
<feature type="region of interest" description="Disordered" evidence="7">
    <location>
        <begin position="1"/>
        <end position="90"/>
    </location>
</feature>